<name>A0A9K3K635_9STRA</name>
<sequence>MSNFDEGFFKDLLKEEREECLRGPGIDLELHEAFVEACQAFQDAKEAKDTAEAEIAELKKTGGDSSEALEMLGMWSAAMTEHLERCVETAKPILESIDLMSHDLEMSLLRTAVLTRGTPKGFAKFANESDLHGQLVETLLNNRKIMKDMLLNGGPTGNKFGNAMKQYTQIMAGLQKDRFHKVNKKLALAAALEFASPQTEFDTSVEIDAQKRFSHYEKAHRKGDLDPAFTHFSSWEYRMAINSDAPHEQLQWGRDMLMKYAPHIATIYDEKWRYCYQVTSDVGYRAPNWTSSPRTYQQVLSGGGREGPRAWYGRFIARAFGIPVWGLKQNGNYAMSRWTPKGWVMNFAVPGSSWDSCSWDDRLGCDFIEEAQARAAVSEQEYYEKVILLECLADACKEKNKKIEEAGFVNPNKVWRSLALMQRKIFADRATPESYQRTGPSVVVSKIEKYIHEIDENAPPLPFEVEAKGGVIIPAASFTESNGKKHVRGHPSFGGGTQLHLLDGEGYVTYELPANVTFQEDKEYMLTAKVNTVHLKQQNLQLEIDDGETYEIEIPYTSGEWQDTKPIKIEVGGLSVMKFFRKKADDCFGLAIKSFTLSPC</sequence>
<gene>
    <name evidence="2" type="ORF">IV203_008987</name>
    <name evidence="1" type="ORF">IV203_011233</name>
</gene>
<evidence type="ECO:0000313" key="3">
    <source>
        <dbReference type="Proteomes" id="UP000693970"/>
    </source>
</evidence>
<keyword evidence="3" id="KW-1185">Reference proteome</keyword>
<accession>A0A9K3K635</accession>
<reference evidence="1" key="2">
    <citation type="submission" date="2021-04" db="EMBL/GenBank/DDBJ databases">
        <authorList>
            <person name="Podell S."/>
        </authorList>
    </citation>
    <scope>NUCLEOTIDE SEQUENCE</scope>
    <source>
        <strain evidence="1">Hildebrandi</strain>
    </source>
</reference>
<dbReference type="Proteomes" id="UP000693970">
    <property type="component" value="Unassembled WGS sequence"/>
</dbReference>
<proteinExistence type="predicted"/>
<dbReference type="AlphaFoldDB" id="A0A9K3K635"/>
<protein>
    <submittedName>
        <fullName evidence="1">Uncharacterized protein</fullName>
    </submittedName>
</protein>
<evidence type="ECO:0000313" key="1">
    <source>
        <dbReference type="EMBL" id="KAG7337701.1"/>
    </source>
</evidence>
<dbReference type="EMBL" id="JAGRRH010000017">
    <property type="protein sequence ID" value="KAG7352939.1"/>
    <property type="molecule type" value="Genomic_DNA"/>
</dbReference>
<evidence type="ECO:0000313" key="2">
    <source>
        <dbReference type="EMBL" id="KAG7352939.1"/>
    </source>
</evidence>
<organism evidence="1 3">
    <name type="scientific">Nitzschia inconspicua</name>
    <dbReference type="NCBI Taxonomy" id="303405"/>
    <lineage>
        <taxon>Eukaryota</taxon>
        <taxon>Sar</taxon>
        <taxon>Stramenopiles</taxon>
        <taxon>Ochrophyta</taxon>
        <taxon>Bacillariophyta</taxon>
        <taxon>Bacillariophyceae</taxon>
        <taxon>Bacillariophycidae</taxon>
        <taxon>Bacillariales</taxon>
        <taxon>Bacillariaceae</taxon>
        <taxon>Nitzschia</taxon>
    </lineage>
</organism>
<dbReference type="OrthoDB" id="46119at2759"/>
<dbReference type="EMBL" id="JAGRRH010000076">
    <property type="protein sequence ID" value="KAG7337701.1"/>
    <property type="molecule type" value="Genomic_DNA"/>
</dbReference>
<comment type="caution">
    <text evidence="1">The sequence shown here is derived from an EMBL/GenBank/DDBJ whole genome shotgun (WGS) entry which is preliminary data.</text>
</comment>
<reference evidence="1" key="1">
    <citation type="journal article" date="2021" name="Sci. Rep.">
        <title>Diploid genomic architecture of Nitzschia inconspicua, an elite biomass production diatom.</title>
        <authorList>
            <person name="Oliver A."/>
            <person name="Podell S."/>
            <person name="Pinowska A."/>
            <person name="Traller J.C."/>
            <person name="Smith S.R."/>
            <person name="McClure R."/>
            <person name="Beliaev A."/>
            <person name="Bohutskyi P."/>
            <person name="Hill E.A."/>
            <person name="Rabines A."/>
            <person name="Zheng H."/>
            <person name="Allen L.Z."/>
            <person name="Kuo A."/>
            <person name="Grigoriev I.V."/>
            <person name="Allen A.E."/>
            <person name="Hazlebeck D."/>
            <person name="Allen E.E."/>
        </authorList>
    </citation>
    <scope>NUCLEOTIDE SEQUENCE</scope>
    <source>
        <strain evidence="1">Hildebrandi</strain>
    </source>
</reference>